<name>A0ABD5Q6Z0_9EURY</name>
<dbReference type="GeneID" id="73046543"/>
<comment type="caution">
    <text evidence="2">The sequence shown here is derived from an EMBL/GenBank/DDBJ whole genome shotgun (WGS) entry which is preliminary data.</text>
</comment>
<keyword evidence="1" id="KW-1133">Transmembrane helix</keyword>
<keyword evidence="1" id="KW-0812">Transmembrane</keyword>
<feature type="transmembrane region" description="Helical" evidence="1">
    <location>
        <begin position="45"/>
        <end position="65"/>
    </location>
</feature>
<organism evidence="2 3">
    <name type="scientific">Halorussus aquaticus</name>
    <dbReference type="NCBI Taxonomy" id="2953748"/>
    <lineage>
        <taxon>Archaea</taxon>
        <taxon>Methanobacteriati</taxon>
        <taxon>Methanobacteriota</taxon>
        <taxon>Stenosarchaea group</taxon>
        <taxon>Halobacteria</taxon>
        <taxon>Halobacteriales</taxon>
        <taxon>Haladaptataceae</taxon>
        <taxon>Halorussus</taxon>
    </lineage>
</organism>
<evidence type="ECO:0000313" key="3">
    <source>
        <dbReference type="Proteomes" id="UP001595945"/>
    </source>
</evidence>
<proteinExistence type="predicted"/>
<accession>A0ABD5Q6Z0</accession>
<evidence type="ECO:0000256" key="1">
    <source>
        <dbReference type="SAM" id="Phobius"/>
    </source>
</evidence>
<gene>
    <name evidence="2" type="ORF">ACFO9K_19060</name>
</gene>
<evidence type="ECO:0000313" key="2">
    <source>
        <dbReference type="EMBL" id="MFC4826360.1"/>
    </source>
</evidence>
<keyword evidence="3" id="KW-1185">Reference proteome</keyword>
<sequence>MTERDVPWRLLGIGGLASLCCVGGSAVGGAALATGAVAGGLGANVVQVSVTVLTVGVLGLAWRRFGPDPNCERR</sequence>
<reference evidence="2 3" key="1">
    <citation type="journal article" date="2019" name="Int. J. Syst. Evol. Microbiol.">
        <title>The Global Catalogue of Microorganisms (GCM) 10K type strain sequencing project: providing services to taxonomists for standard genome sequencing and annotation.</title>
        <authorList>
            <consortium name="The Broad Institute Genomics Platform"/>
            <consortium name="The Broad Institute Genome Sequencing Center for Infectious Disease"/>
            <person name="Wu L."/>
            <person name="Ma J."/>
        </authorList>
    </citation>
    <scope>NUCLEOTIDE SEQUENCE [LARGE SCALE GENOMIC DNA]</scope>
    <source>
        <strain evidence="2 3">XZYJ18</strain>
    </source>
</reference>
<dbReference type="EMBL" id="JBHSHT010000002">
    <property type="protein sequence ID" value="MFC4826360.1"/>
    <property type="molecule type" value="Genomic_DNA"/>
</dbReference>
<dbReference type="RefSeq" id="WP_254268033.1">
    <property type="nucleotide sequence ID" value="NZ_CP100400.1"/>
</dbReference>
<dbReference type="Proteomes" id="UP001595945">
    <property type="component" value="Unassembled WGS sequence"/>
</dbReference>
<dbReference type="AlphaFoldDB" id="A0ABD5Q6Z0"/>
<protein>
    <submittedName>
        <fullName evidence="2">Uncharacterized protein</fullName>
    </submittedName>
</protein>
<keyword evidence="1" id="KW-0472">Membrane</keyword>